<comment type="subunit">
    <text evidence="7">Component of the SMC5-SMC6 complex.</text>
</comment>
<evidence type="ECO:0000256" key="6">
    <source>
        <dbReference type="ARBA" id="ARBA00023242"/>
    </source>
</evidence>
<evidence type="ECO:0000259" key="9">
    <source>
        <dbReference type="Pfam" id="PF08743"/>
    </source>
</evidence>
<dbReference type="GO" id="GO:0006310">
    <property type="term" value="P:DNA recombination"/>
    <property type="evidence" value="ECO:0007669"/>
    <property type="project" value="UniProtKB-UniRule"/>
</dbReference>
<comment type="function">
    <text evidence="7">Component of the SMC5-SMC6 complex, that promotes sister chromatid alignment after DNA damage and facilitates double-stranded DNA breaks (DSBs) repair via homologous recombination between sister chromatids.</text>
</comment>
<organism evidence="11 12">
    <name type="scientific">Monilinia laxa</name>
    <name type="common">Brown rot fungus</name>
    <name type="synonym">Sclerotinia laxa</name>
    <dbReference type="NCBI Taxonomy" id="61186"/>
    <lineage>
        <taxon>Eukaryota</taxon>
        <taxon>Fungi</taxon>
        <taxon>Dikarya</taxon>
        <taxon>Ascomycota</taxon>
        <taxon>Pezizomycotina</taxon>
        <taxon>Leotiomycetes</taxon>
        <taxon>Helotiales</taxon>
        <taxon>Sclerotiniaceae</taxon>
        <taxon>Monilinia</taxon>
    </lineage>
</organism>
<evidence type="ECO:0000256" key="7">
    <source>
        <dbReference type="RuleBase" id="RU365071"/>
    </source>
</evidence>
<evidence type="ECO:0000256" key="5">
    <source>
        <dbReference type="ARBA" id="ARBA00023204"/>
    </source>
</evidence>
<dbReference type="Proteomes" id="UP000326757">
    <property type="component" value="Unassembled WGS sequence"/>
</dbReference>
<accession>A0A5N6K1G1</accession>
<evidence type="ECO:0000256" key="1">
    <source>
        <dbReference type="ARBA" id="ARBA00004123"/>
    </source>
</evidence>
<evidence type="ECO:0000256" key="4">
    <source>
        <dbReference type="ARBA" id="ARBA00023172"/>
    </source>
</evidence>
<dbReference type="InterPro" id="IPR029225">
    <property type="entry name" value="Nse4_Nse3-bd"/>
</dbReference>
<comment type="caution">
    <text evidence="11">The sequence shown here is derived from an EMBL/GenBank/DDBJ whole genome shotgun (WGS) entry which is preliminary data.</text>
</comment>
<evidence type="ECO:0000313" key="11">
    <source>
        <dbReference type="EMBL" id="KAB8295951.1"/>
    </source>
</evidence>
<name>A0A5N6K1G1_MONLA</name>
<dbReference type="OrthoDB" id="361242at2759"/>
<feature type="compositionally biased region" description="Basic and acidic residues" evidence="8">
    <location>
        <begin position="47"/>
        <end position="62"/>
    </location>
</feature>
<proteinExistence type="inferred from homology"/>
<dbReference type="InterPro" id="IPR014854">
    <property type="entry name" value="Nse4_C"/>
</dbReference>
<evidence type="ECO:0000256" key="3">
    <source>
        <dbReference type="ARBA" id="ARBA00022763"/>
    </source>
</evidence>
<dbReference type="AlphaFoldDB" id="A0A5N6K1G1"/>
<dbReference type="Pfam" id="PF08743">
    <property type="entry name" value="Nse4_C"/>
    <property type="match status" value="1"/>
</dbReference>
<feature type="compositionally biased region" description="Polar residues" evidence="8">
    <location>
        <begin position="228"/>
        <end position="238"/>
    </location>
</feature>
<dbReference type="InterPro" id="IPR027786">
    <property type="entry name" value="Nse4/EID"/>
</dbReference>
<reference evidence="11 12" key="1">
    <citation type="submission" date="2019-06" db="EMBL/GenBank/DDBJ databases">
        <title>Genome Sequence of the Brown Rot Fungal Pathogen Monilinia laxa.</title>
        <authorList>
            <person name="De Miccolis Angelini R.M."/>
            <person name="Landi L."/>
            <person name="Abate D."/>
            <person name="Pollastro S."/>
            <person name="Romanazzi G."/>
            <person name="Faretra F."/>
        </authorList>
    </citation>
    <scope>NUCLEOTIDE SEQUENCE [LARGE SCALE GENOMIC DNA]</scope>
    <source>
        <strain evidence="11 12">Mlax316</strain>
    </source>
</reference>
<feature type="domain" description="Nse4/EID protein Nse3/MAGE-binding" evidence="10">
    <location>
        <begin position="182"/>
        <end position="252"/>
    </location>
</feature>
<dbReference type="PANTHER" id="PTHR16140">
    <property type="entry name" value="NON-STRUCTURAL MAINTENANCE OF CHROMOSOMES ELEMENT 4"/>
    <property type="match status" value="1"/>
</dbReference>
<dbReference type="PANTHER" id="PTHR16140:SF0">
    <property type="entry name" value="NON-STRUCTURAL MAINTENANCE OF CHROMOSOMES ELEMENT 4"/>
    <property type="match status" value="1"/>
</dbReference>
<feature type="domain" description="Non-structural maintenance of chromosome element 4 C-terminal" evidence="9">
    <location>
        <begin position="381"/>
        <end position="466"/>
    </location>
</feature>
<keyword evidence="3 7" id="KW-0227">DNA damage</keyword>
<comment type="subcellular location">
    <subcellularLocation>
        <location evidence="1 7">Nucleus</location>
    </subcellularLocation>
</comment>
<keyword evidence="6 7" id="KW-0539">Nucleus</keyword>
<dbReference type="GO" id="GO:0006281">
    <property type="term" value="P:DNA repair"/>
    <property type="evidence" value="ECO:0007669"/>
    <property type="project" value="UniProtKB-UniRule"/>
</dbReference>
<feature type="compositionally biased region" description="Polar residues" evidence="8">
    <location>
        <begin position="31"/>
        <end position="46"/>
    </location>
</feature>
<evidence type="ECO:0000256" key="2">
    <source>
        <dbReference type="ARBA" id="ARBA00008997"/>
    </source>
</evidence>
<protein>
    <recommendedName>
        <fullName evidence="7">Non-structural maintenance of chromosomes element 4</fullName>
    </recommendedName>
</protein>
<keyword evidence="4 7" id="KW-0233">DNA recombination</keyword>
<evidence type="ECO:0000259" key="10">
    <source>
        <dbReference type="Pfam" id="PF15412"/>
    </source>
</evidence>
<keyword evidence="12" id="KW-1185">Reference proteome</keyword>
<dbReference type="GO" id="GO:0030915">
    <property type="term" value="C:Smc5-Smc6 complex"/>
    <property type="evidence" value="ECO:0007669"/>
    <property type="project" value="UniProtKB-UniRule"/>
</dbReference>
<evidence type="ECO:0000256" key="8">
    <source>
        <dbReference type="SAM" id="MobiDB-lite"/>
    </source>
</evidence>
<keyword evidence="5 7" id="KW-0234">DNA repair</keyword>
<comment type="similarity">
    <text evidence="2 7">Belongs to the NSE4 family.</text>
</comment>
<gene>
    <name evidence="11" type="ORF">EYC80_008771</name>
</gene>
<feature type="region of interest" description="Disordered" evidence="8">
    <location>
        <begin position="225"/>
        <end position="254"/>
    </location>
</feature>
<dbReference type="EMBL" id="VIGI01000009">
    <property type="protein sequence ID" value="KAB8295951.1"/>
    <property type="molecule type" value="Genomic_DNA"/>
</dbReference>
<evidence type="ECO:0000313" key="12">
    <source>
        <dbReference type="Proteomes" id="UP000326757"/>
    </source>
</evidence>
<dbReference type="GO" id="GO:0005634">
    <property type="term" value="C:nucleus"/>
    <property type="evidence" value="ECO:0007669"/>
    <property type="project" value="UniProtKB-SubCell"/>
</dbReference>
<feature type="region of interest" description="Disordered" evidence="8">
    <location>
        <begin position="1"/>
        <end position="113"/>
    </location>
</feature>
<sequence length="484" mass="54667">MSRTKISESPAPHFDGDLYEASPGPEYPRRTVNNQDLSPSPAASTSSDKENRTSRIAIDKGKGRALNGSMGPPNVPSSVGKRKRTATAGEGDNSVQRNQRRRTTEVDEEDEDDVFEEELGYDPDQSVEERRQIRFELRGLSRTLLDNRSEYLQPESTGIKDTLLKANKLSGKVKQTSDATIDSRLLVNTADLAKKKTLRMTSGDTAQGIDVDDFVSKIKLYMRKGRSEASQSHVPRNTQRSRRNGAMDDDDSDNDYDGEMFNWEYLGRNACLPNNARPSVPGFLLGPLSLQKRARRATIRRAPLRPNNLQETRPEVLKADDIEKSENANLTYLCTKIQDKLRAILGKSAAAAEEVIPEEMSEEERRKALRDQFDMSTNMSISYFKFVINPYSFGQTIENMFYVSFLVRDGKVEIDIDPDGLPYIGIRQPGDDEGFSHTARHQAVLSLDMHDWQEMIELFDIKEPMIDHREEQDTSNIGAKGWYA</sequence>
<dbReference type="Pfam" id="PF15412">
    <property type="entry name" value="Nse4-Nse3_bdg"/>
    <property type="match status" value="1"/>
</dbReference>